<proteinExistence type="predicted"/>
<name>A0ABR4A3Q0_9LECA</name>
<keyword evidence="1" id="KW-0732">Signal</keyword>
<keyword evidence="3" id="KW-1185">Reference proteome</keyword>
<feature type="signal peptide" evidence="1">
    <location>
        <begin position="1"/>
        <end position="23"/>
    </location>
</feature>
<gene>
    <name evidence="2" type="ORF">N7G274_006521</name>
</gene>
<reference evidence="2 3" key="1">
    <citation type="submission" date="2024-09" db="EMBL/GenBank/DDBJ databases">
        <title>Rethinking Asexuality: The Enigmatic Case of Functional Sexual Genes in Lepraria (Stereocaulaceae).</title>
        <authorList>
            <person name="Doellman M."/>
            <person name="Sun Y."/>
            <person name="Barcenas-Pena A."/>
            <person name="Lumbsch H.T."/>
            <person name="Grewe F."/>
        </authorList>
    </citation>
    <scope>NUCLEOTIDE SEQUENCE [LARGE SCALE GENOMIC DNA]</scope>
    <source>
        <strain evidence="2 3">Mercado 3170</strain>
    </source>
</reference>
<accession>A0ABR4A3Q0</accession>
<organism evidence="2 3">
    <name type="scientific">Stereocaulon virgatum</name>
    <dbReference type="NCBI Taxonomy" id="373712"/>
    <lineage>
        <taxon>Eukaryota</taxon>
        <taxon>Fungi</taxon>
        <taxon>Dikarya</taxon>
        <taxon>Ascomycota</taxon>
        <taxon>Pezizomycotina</taxon>
        <taxon>Lecanoromycetes</taxon>
        <taxon>OSLEUM clade</taxon>
        <taxon>Lecanoromycetidae</taxon>
        <taxon>Lecanorales</taxon>
        <taxon>Lecanorineae</taxon>
        <taxon>Stereocaulaceae</taxon>
        <taxon>Stereocaulon</taxon>
    </lineage>
</organism>
<protein>
    <submittedName>
        <fullName evidence="2">Uncharacterized protein</fullName>
    </submittedName>
</protein>
<evidence type="ECO:0000313" key="2">
    <source>
        <dbReference type="EMBL" id="KAL2040542.1"/>
    </source>
</evidence>
<comment type="caution">
    <text evidence="2">The sequence shown here is derived from an EMBL/GenBank/DDBJ whole genome shotgun (WGS) entry which is preliminary data.</text>
</comment>
<evidence type="ECO:0000313" key="3">
    <source>
        <dbReference type="Proteomes" id="UP001590950"/>
    </source>
</evidence>
<dbReference type="EMBL" id="JBEFKJ010000020">
    <property type="protein sequence ID" value="KAL2040542.1"/>
    <property type="molecule type" value="Genomic_DNA"/>
</dbReference>
<sequence>MIESMRFFLAVCALLPCIPSASTLALNLTSIAHSLLSHFGSSYTLVNWYPTCVNGAQHPPWTGILYSSACTNALGKLKLVAAPFGVREFVFFSSEYVKDPPEGAWSLPVGLSYGEHSKHDSSNTLRRKYRLK</sequence>
<feature type="chain" id="PRO_5045477752" evidence="1">
    <location>
        <begin position="24"/>
        <end position="132"/>
    </location>
</feature>
<evidence type="ECO:0000256" key="1">
    <source>
        <dbReference type="SAM" id="SignalP"/>
    </source>
</evidence>
<dbReference type="Proteomes" id="UP001590950">
    <property type="component" value="Unassembled WGS sequence"/>
</dbReference>